<keyword evidence="1" id="KW-0496">Mitochondrion</keyword>
<accession>A0A1S5R0X1</accession>
<gene>
    <name evidence="1" type="primary">ATP8</name>
</gene>
<organism evidence="1">
    <name type="scientific">Arion ater rufus</name>
    <dbReference type="NCBI Taxonomy" id="2751870"/>
    <lineage>
        <taxon>Eukaryota</taxon>
        <taxon>Metazoa</taxon>
        <taxon>Spiralia</taxon>
        <taxon>Lophotrochozoa</taxon>
        <taxon>Mollusca</taxon>
        <taxon>Gastropoda</taxon>
        <taxon>Heterobranchia</taxon>
        <taxon>Euthyneura</taxon>
        <taxon>Panpulmonata</taxon>
        <taxon>Eupulmonata</taxon>
        <taxon>Stylommatophora</taxon>
        <taxon>Helicina</taxon>
        <taxon>Arionoidea</taxon>
        <taxon>Arionidae</taxon>
        <taxon>Arion</taxon>
    </lineage>
</organism>
<name>A0A1S5R0X1_9EUPU</name>
<sequence length="65" mass="7243">MPQLSPSPVLLIFSLTVMLLYMSCISYATSYKISATMGKSLTNKATLLFKCMGGSWKCLNFKRLL</sequence>
<dbReference type="AlphaFoldDB" id="A0A1S5R0X1"/>
<geneLocation type="mitochondrion" evidence="1"/>
<protein>
    <submittedName>
        <fullName evidence="1">ATP synthase F0 subunit 8</fullName>
    </submittedName>
</protein>
<dbReference type="EMBL" id="KT626607">
    <property type="protein sequence ID" value="ANA11072.1"/>
    <property type="molecule type" value="Genomic_DNA"/>
</dbReference>
<reference evidence="1" key="1">
    <citation type="journal article" date="2016" name="BMC Evol. Biol.">
        <title>Positive selection on panpulmonate mitogenomes provide new clues on adaptations to terrestrial life.</title>
        <authorList>
            <person name="Romero P.E."/>
            <person name="Weigand A.M."/>
            <person name="Pfenninger M."/>
        </authorList>
    </citation>
    <scope>NUCLEOTIDE SEQUENCE</scope>
</reference>
<evidence type="ECO:0000313" key="1">
    <source>
        <dbReference type="EMBL" id="ANA11072.1"/>
    </source>
</evidence>
<proteinExistence type="predicted"/>